<proteinExistence type="predicted"/>
<organism evidence="2">
    <name type="scientific">Brassica napus</name>
    <name type="common">Rape</name>
    <dbReference type="NCBI Taxonomy" id="3708"/>
    <lineage>
        <taxon>Eukaryota</taxon>
        <taxon>Viridiplantae</taxon>
        <taxon>Streptophyta</taxon>
        <taxon>Embryophyta</taxon>
        <taxon>Tracheophyta</taxon>
        <taxon>Spermatophyta</taxon>
        <taxon>Magnoliopsida</taxon>
        <taxon>eudicotyledons</taxon>
        <taxon>Gunneridae</taxon>
        <taxon>Pentapetalae</taxon>
        <taxon>rosids</taxon>
        <taxon>malvids</taxon>
        <taxon>Brassicales</taxon>
        <taxon>Brassicaceae</taxon>
        <taxon>Brassiceae</taxon>
        <taxon>Brassica</taxon>
    </lineage>
</organism>
<evidence type="ECO:0000256" key="1">
    <source>
        <dbReference type="SAM" id="MobiDB-lite"/>
    </source>
</evidence>
<name>A0A816J905_BRANA</name>
<protein>
    <submittedName>
        <fullName evidence="2">(rape) hypothetical protein</fullName>
    </submittedName>
</protein>
<feature type="compositionally biased region" description="Polar residues" evidence="1">
    <location>
        <begin position="27"/>
        <end position="45"/>
    </location>
</feature>
<dbReference type="AlphaFoldDB" id="A0A816J905"/>
<sequence length="73" mass="7941">MIPDVLPWKSIQPSNQQCGGAAKQGSEKSQTLPSRRANQVSQTHGCGNTGGRICHYTESPWTTKFVHAKSSRS</sequence>
<evidence type="ECO:0000313" key="2">
    <source>
        <dbReference type="EMBL" id="CAF1831450.1"/>
    </source>
</evidence>
<dbReference type="EMBL" id="HG994368">
    <property type="protein sequence ID" value="CAF1831450.1"/>
    <property type="molecule type" value="Genomic_DNA"/>
</dbReference>
<accession>A0A816J905</accession>
<feature type="region of interest" description="Disordered" evidence="1">
    <location>
        <begin position="1"/>
        <end position="45"/>
    </location>
</feature>
<reference evidence="2" key="1">
    <citation type="submission" date="2021-01" db="EMBL/GenBank/DDBJ databases">
        <authorList>
            <consortium name="Genoscope - CEA"/>
            <person name="William W."/>
        </authorList>
    </citation>
    <scope>NUCLEOTIDE SEQUENCE</scope>
</reference>
<dbReference type="Proteomes" id="UP001295469">
    <property type="component" value="Chromosome C04"/>
</dbReference>
<gene>
    <name evidence="2" type="ORF">DARMORV10_C04P22750.1</name>
</gene>